<evidence type="ECO:0000313" key="11">
    <source>
        <dbReference type="EMBL" id="KAJ1949062.1"/>
    </source>
</evidence>
<dbReference type="SMART" id="SM00355">
    <property type="entry name" value="ZnF_C2H2"/>
    <property type="match status" value="4"/>
</dbReference>
<dbReference type="Pfam" id="PF12171">
    <property type="entry name" value="zf-C2H2_jaz"/>
    <property type="match status" value="2"/>
</dbReference>
<comment type="subcellular location">
    <subcellularLocation>
        <location evidence="1">Cytoplasm</location>
    </subcellularLocation>
</comment>
<dbReference type="OrthoDB" id="19329at2759"/>
<gene>
    <name evidence="11" type="primary">REI1</name>
    <name evidence="11" type="ORF">IWQ62_006796</name>
</gene>
<reference evidence="11" key="1">
    <citation type="submission" date="2022-07" db="EMBL/GenBank/DDBJ databases">
        <title>Phylogenomic reconstructions and comparative analyses of Kickxellomycotina fungi.</title>
        <authorList>
            <person name="Reynolds N.K."/>
            <person name="Stajich J.E."/>
            <person name="Barry K."/>
            <person name="Grigoriev I.V."/>
            <person name="Crous P."/>
            <person name="Smith M.E."/>
        </authorList>
    </citation>
    <scope>NUCLEOTIDE SEQUENCE</scope>
    <source>
        <strain evidence="11">RSA 1196</strain>
    </source>
</reference>
<feature type="non-terminal residue" evidence="11">
    <location>
        <position position="361"/>
    </location>
</feature>
<dbReference type="GO" id="GO:0003676">
    <property type="term" value="F:nucleic acid binding"/>
    <property type="evidence" value="ECO:0007669"/>
    <property type="project" value="InterPro"/>
</dbReference>
<dbReference type="InterPro" id="IPR003604">
    <property type="entry name" value="Matrin/U1-like-C_Znf_C2H2"/>
</dbReference>
<dbReference type="GO" id="GO:0008270">
    <property type="term" value="F:zinc ion binding"/>
    <property type="evidence" value="ECO:0007669"/>
    <property type="project" value="UniProtKB-KW"/>
</dbReference>
<keyword evidence="7" id="KW-0862">Zinc</keyword>
<dbReference type="Proteomes" id="UP001150925">
    <property type="component" value="Unassembled WGS sequence"/>
</dbReference>
<evidence type="ECO:0000256" key="9">
    <source>
        <dbReference type="SAM" id="MobiDB-lite"/>
    </source>
</evidence>
<keyword evidence="3" id="KW-0690">Ribosome biogenesis</keyword>
<comment type="similarity">
    <text evidence="8">Belongs to the REI1 family.</text>
</comment>
<dbReference type="InterPro" id="IPR040025">
    <property type="entry name" value="Znf622/Rei1/Reh1"/>
</dbReference>
<dbReference type="InterPro" id="IPR036236">
    <property type="entry name" value="Znf_C2H2_sf"/>
</dbReference>
<keyword evidence="5" id="KW-0677">Repeat</keyword>
<evidence type="ECO:0000256" key="6">
    <source>
        <dbReference type="ARBA" id="ARBA00022771"/>
    </source>
</evidence>
<organism evidence="11 12">
    <name type="scientific">Dispira parvispora</name>
    <dbReference type="NCBI Taxonomy" id="1520584"/>
    <lineage>
        <taxon>Eukaryota</taxon>
        <taxon>Fungi</taxon>
        <taxon>Fungi incertae sedis</taxon>
        <taxon>Zoopagomycota</taxon>
        <taxon>Kickxellomycotina</taxon>
        <taxon>Dimargaritomycetes</taxon>
        <taxon>Dimargaritales</taxon>
        <taxon>Dimargaritaceae</taxon>
        <taxon>Dispira</taxon>
    </lineage>
</organism>
<dbReference type="GO" id="GO:0030687">
    <property type="term" value="C:preribosome, large subunit precursor"/>
    <property type="evidence" value="ECO:0007669"/>
    <property type="project" value="TreeGrafter"/>
</dbReference>
<dbReference type="InterPro" id="IPR041661">
    <property type="entry name" value="ZN622/Rei1/Reh1_Znf-C2H2"/>
</dbReference>
<dbReference type="GO" id="GO:0005737">
    <property type="term" value="C:cytoplasm"/>
    <property type="evidence" value="ECO:0007669"/>
    <property type="project" value="UniProtKB-SubCell"/>
</dbReference>
<evidence type="ECO:0000256" key="5">
    <source>
        <dbReference type="ARBA" id="ARBA00022737"/>
    </source>
</evidence>
<dbReference type="EMBL" id="JANBPY010004133">
    <property type="protein sequence ID" value="KAJ1949062.1"/>
    <property type="molecule type" value="Genomic_DNA"/>
</dbReference>
<dbReference type="PANTHER" id="PTHR13182:SF8">
    <property type="entry name" value="CYTOPLASMIC 60S SUBUNIT BIOGENESIS FACTOR ZNF622"/>
    <property type="match status" value="1"/>
</dbReference>
<sequence length="361" mass="40647">MTDALPQTAPGHLYTCLACQVAFHSAELQRNHYRSDWHRYNLKRKMAELPPVNAENFAQRVLNQQAQSTEEAKQATAKHYCSVCRKQYGSNNAYQSHLLSKKHREMEQRQARQAKKEPTGQEATATSAPVDRAFPVSEDEGDVDQGEPSTEAQVPTPVHHAESEAVVPAEGEERSLQDALAQERDINRALDQAQTEEEMLALIDKKMKCAPRLALEDCLFCSHHSSTFEANMEHMKTSHSFFIPDEEYLTDLKGLITYLGEKITVANVCLYCNGRGRGLRSTEAVRRHMQDKGHCMIAYSDEIDILELSDYYDFSTSYPDHAQAKGAEDMEIDSPSGQPDGRRQARAIDNNVAWGDSNLEL</sequence>
<evidence type="ECO:0000256" key="1">
    <source>
        <dbReference type="ARBA" id="ARBA00004496"/>
    </source>
</evidence>
<feature type="domain" description="C2H2-type" evidence="10">
    <location>
        <begin position="81"/>
        <end position="103"/>
    </location>
</feature>
<evidence type="ECO:0000256" key="8">
    <source>
        <dbReference type="ARBA" id="ARBA00034126"/>
    </source>
</evidence>
<dbReference type="Gene3D" id="3.30.160.60">
    <property type="entry name" value="Classic Zinc Finger"/>
    <property type="match status" value="1"/>
</dbReference>
<feature type="region of interest" description="Disordered" evidence="9">
    <location>
        <begin position="323"/>
        <end position="349"/>
    </location>
</feature>
<dbReference type="SMART" id="SM00451">
    <property type="entry name" value="ZnF_U1"/>
    <property type="match status" value="2"/>
</dbReference>
<evidence type="ECO:0000256" key="4">
    <source>
        <dbReference type="ARBA" id="ARBA00022723"/>
    </source>
</evidence>
<proteinExistence type="inferred from homology"/>
<keyword evidence="4" id="KW-0479">Metal-binding</keyword>
<dbReference type="PANTHER" id="PTHR13182">
    <property type="entry name" value="ZINC FINGER PROTEIN 622"/>
    <property type="match status" value="1"/>
</dbReference>
<evidence type="ECO:0000256" key="3">
    <source>
        <dbReference type="ARBA" id="ARBA00022517"/>
    </source>
</evidence>
<keyword evidence="2" id="KW-0963">Cytoplasm</keyword>
<evidence type="ECO:0000256" key="2">
    <source>
        <dbReference type="ARBA" id="ARBA00022490"/>
    </source>
</evidence>
<feature type="domain" description="C2H2-type" evidence="10">
    <location>
        <begin position="16"/>
        <end position="38"/>
    </location>
</feature>
<dbReference type="AlphaFoldDB" id="A0A9W8AMU5"/>
<comment type="caution">
    <text evidence="11">The sequence shown here is derived from an EMBL/GenBank/DDBJ whole genome shotgun (WGS) entry which is preliminary data.</text>
</comment>
<dbReference type="Pfam" id="PF12756">
    <property type="entry name" value="zf-C2H2_2"/>
    <property type="match status" value="1"/>
</dbReference>
<dbReference type="SUPFAM" id="SSF57667">
    <property type="entry name" value="beta-beta-alpha zinc fingers"/>
    <property type="match status" value="3"/>
</dbReference>
<feature type="region of interest" description="Disordered" evidence="9">
    <location>
        <begin position="102"/>
        <end position="177"/>
    </location>
</feature>
<dbReference type="InterPro" id="IPR022755">
    <property type="entry name" value="Znf_C2H2_jaz"/>
</dbReference>
<protein>
    <submittedName>
        <fullName evidence="11">Pre-60S factor rei1</fullName>
    </submittedName>
</protein>
<evidence type="ECO:0000313" key="12">
    <source>
        <dbReference type="Proteomes" id="UP001150925"/>
    </source>
</evidence>
<feature type="compositionally biased region" description="Basic and acidic residues" evidence="9">
    <location>
        <begin position="104"/>
        <end position="119"/>
    </location>
</feature>
<evidence type="ECO:0000259" key="10">
    <source>
        <dbReference type="PROSITE" id="PS00028"/>
    </source>
</evidence>
<dbReference type="GO" id="GO:0042273">
    <property type="term" value="P:ribosomal large subunit biogenesis"/>
    <property type="evidence" value="ECO:0007669"/>
    <property type="project" value="TreeGrafter"/>
</dbReference>
<name>A0A9W8AMU5_9FUNG</name>
<keyword evidence="12" id="KW-1185">Reference proteome</keyword>
<evidence type="ECO:0000256" key="7">
    <source>
        <dbReference type="ARBA" id="ARBA00022833"/>
    </source>
</evidence>
<accession>A0A9W8AMU5</accession>
<dbReference type="InterPro" id="IPR013087">
    <property type="entry name" value="Znf_C2H2_type"/>
</dbReference>
<keyword evidence="6" id="KW-0863">Zinc-finger</keyword>
<dbReference type="PROSITE" id="PS00028">
    <property type="entry name" value="ZINC_FINGER_C2H2_1"/>
    <property type="match status" value="2"/>
</dbReference>